<evidence type="ECO:0000313" key="2">
    <source>
        <dbReference type="EMBL" id="ODN82922.1"/>
    </source>
</evidence>
<sequence length="674" mass="72734">MSPSRHPGAMSPLAPAPAAASPDINPFAPLSPDNNPPQPVPLSQHDKPLVTYSRRELLLIAAQHPNPPPPEDMGPLESWFGTISKPQSNSSYEDPAIASIGHQNGRRNNNGGNGFGEGFGYGGGIGGGSRLNNARGTRNIGLRRLPEGLDLPPHLAPPTSGGGGDKAFGGQMGRFNVKSASQMRLGGDEPKNRRNNNEADSQNPEPWRRNNRQQNGYQRDNVERPYTQRGERDHSSHQQRDRRPNNWHQPQHDEDAEPEWMNDAPAPVDSAIVSEAADPLVKFTPGEDMIAAHKRAMKTKNANDWRGGMPPLPAFFSADPAIASNSQAAPPLEAKPKEMNANNYLMQREDPVEEEPQESAPPQGGSAFSSRFHRFFGNPGGEDPAGSAGRGSASAPLQSQTPLQSQSVPTPQPPADHVDQRKATLMGLLSTKTPTPKLETPSLRRGDTPQQYSHTQITSPIENVPSSMSPNMYQNSSQYRAPPNPLLQQIYQNPNPPIPSPSHNSPTDPLQLLAQAQAQRQSQQPQRQSPAGAYPPQHMSLPPQFQRPPPGFMPSPIDGVPHPDMQGFPPFMRPPPGAGYHHQGPPPPPPGINGGGYMPMPFYQQGPPRPPGMGLGSNGQGGSQYGMQQAGPPGIMGMQPQGQRGYAQTQGQLNHSQQDMLATLFAGLEPRSQM</sequence>
<proteinExistence type="predicted"/>
<feature type="region of interest" description="Disordered" evidence="1">
    <location>
        <begin position="326"/>
        <end position="554"/>
    </location>
</feature>
<dbReference type="RefSeq" id="XP_018996922.1">
    <property type="nucleotide sequence ID" value="XM_019134495.1"/>
</dbReference>
<dbReference type="STRING" id="1295533.A0A1E3I2V5"/>
<evidence type="ECO:0000313" key="3">
    <source>
        <dbReference type="Proteomes" id="UP000094065"/>
    </source>
</evidence>
<feature type="region of interest" description="Disordered" evidence="1">
    <location>
        <begin position="615"/>
        <end position="674"/>
    </location>
</feature>
<evidence type="ECO:0000256" key="1">
    <source>
        <dbReference type="SAM" id="MobiDB-lite"/>
    </source>
</evidence>
<feature type="compositionally biased region" description="Low complexity" evidence="1">
    <location>
        <begin position="7"/>
        <end position="22"/>
    </location>
</feature>
<feature type="compositionally biased region" description="Polar residues" evidence="1">
    <location>
        <begin position="646"/>
        <end position="660"/>
    </location>
</feature>
<feature type="compositionally biased region" description="Gly residues" evidence="1">
    <location>
        <begin position="160"/>
        <end position="172"/>
    </location>
</feature>
<feature type="compositionally biased region" description="Gly residues" evidence="1">
    <location>
        <begin position="111"/>
        <end position="129"/>
    </location>
</feature>
<feature type="compositionally biased region" description="Gly residues" evidence="1">
    <location>
        <begin position="615"/>
        <end position="624"/>
    </location>
</feature>
<feature type="compositionally biased region" description="Polar residues" evidence="1">
    <location>
        <begin position="448"/>
        <end position="479"/>
    </location>
</feature>
<dbReference type="EMBL" id="AWGJ01000002">
    <property type="protein sequence ID" value="ODN82922.1"/>
    <property type="molecule type" value="Genomic_DNA"/>
</dbReference>
<comment type="caution">
    <text evidence="2">The sequence shown here is derived from an EMBL/GenBank/DDBJ whole genome shotgun (WGS) entry which is preliminary data.</text>
</comment>
<name>A0A1E3I2V5_9TREE</name>
<dbReference type="Proteomes" id="UP000094065">
    <property type="component" value="Unassembled WGS sequence"/>
</dbReference>
<feature type="region of interest" description="Disordered" evidence="1">
    <location>
        <begin position="63"/>
        <end position="273"/>
    </location>
</feature>
<organism evidence="2 3">
    <name type="scientific">Cryptococcus amylolentus CBS 6039</name>
    <dbReference type="NCBI Taxonomy" id="1295533"/>
    <lineage>
        <taxon>Eukaryota</taxon>
        <taxon>Fungi</taxon>
        <taxon>Dikarya</taxon>
        <taxon>Basidiomycota</taxon>
        <taxon>Agaricomycotina</taxon>
        <taxon>Tremellomycetes</taxon>
        <taxon>Tremellales</taxon>
        <taxon>Cryptococcaceae</taxon>
        <taxon>Cryptococcus</taxon>
    </lineage>
</organism>
<keyword evidence="3" id="KW-1185">Reference proteome</keyword>
<feature type="compositionally biased region" description="Low complexity" evidence="1">
    <location>
        <begin position="101"/>
        <end position="110"/>
    </location>
</feature>
<reference evidence="2 3" key="1">
    <citation type="submission" date="2016-06" db="EMBL/GenBank/DDBJ databases">
        <title>Evolution of pathogenesis and genome organization in the Tremellales.</title>
        <authorList>
            <person name="Cuomo C."/>
            <person name="Litvintseva A."/>
            <person name="Heitman J."/>
            <person name="Chen Y."/>
            <person name="Sun S."/>
            <person name="Springer D."/>
            <person name="Dromer F."/>
            <person name="Young S."/>
            <person name="Zeng Q."/>
            <person name="Chapman S."/>
            <person name="Gujja S."/>
            <person name="Saif S."/>
            <person name="Birren B."/>
        </authorList>
    </citation>
    <scope>NUCLEOTIDE SEQUENCE [LARGE SCALE GENOMIC DNA]</scope>
    <source>
        <strain evidence="2 3">CBS 6039</strain>
    </source>
</reference>
<feature type="compositionally biased region" description="Low complexity" evidence="1">
    <location>
        <begin position="501"/>
        <end position="531"/>
    </location>
</feature>
<dbReference type="OrthoDB" id="2575964at2759"/>
<feature type="compositionally biased region" description="Low complexity" evidence="1">
    <location>
        <begin position="385"/>
        <end position="409"/>
    </location>
</feature>
<feature type="compositionally biased region" description="Basic and acidic residues" evidence="1">
    <location>
        <begin position="186"/>
        <end position="197"/>
    </location>
</feature>
<feature type="compositionally biased region" description="Low complexity" evidence="1">
    <location>
        <begin position="625"/>
        <end position="643"/>
    </location>
</feature>
<feature type="compositionally biased region" description="Basic and acidic residues" evidence="1">
    <location>
        <begin position="229"/>
        <end position="244"/>
    </location>
</feature>
<dbReference type="GeneID" id="30152479"/>
<protein>
    <submittedName>
        <fullName evidence="2">Uncharacterized protein</fullName>
    </submittedName>
</protein>
<dbReference type="AlphaFoldDB" id="A0A1E3I2V5"/>
<gene>
    <name evidence="2" type="ORF">L202_01170</name>
</gene>
<feature type="region of interest" description="Disordered" evidence="1">
    <location>
        <begin position="1"/>
        <end position="49"/>
    </location>
</feature>
<accession>A0A1E3I2V5</accession>